<dbReference type="Pfam" id="PF13280">
    <property type="entry name" value="WYL"/>
    <property type="match status" value="1"/>
</dbReference>
<protein>
    <recommendedName>
        <fullName evidence="1">WYL domain-containing protein</fullName>
    </recommendedName>
</protein>
<name>A0ABM9C0U7_9BACL</name>
<dbReference type="Proteomes" id="UP000838686">
    <property type="component" value="Unassembled WGS sequence"/>
</dbReference>
<dbReference type="RefSeq" id="WP_236339749.1">
    <property type="nucleotide sequence ID" value="NZ_CAKMMF010000006.1"/>
</dbReference>
<feature type="domain" description="WYL" evidence="1">
    <location>
        <begin position="83"/>
        <end position="151"/>
    </location>
</feature>
<comment type="caution">
    <text evidence="2">The sequence shown here is derived from an EMBL/GenBank/DDBJ whole genome shotgun (WGS) entry which is preliminary data.</text>
</comment>
<keyword evidence="3" id="KW-1185">Reference proteome</keyword>
<sequence>MNLFEKIFNHGILSRLEDSGTFMVTAHERGWLKTMLLHPAAPDAFAPETLKKLASILEQEQPFIIEEDLIEKARSMERQVYHPHLRTLRRIIVNRSGIRLGYTVKSGQAHQEQEGLPYKLEYSMVKREWYLLWYHMRNGSMMSTRLAKIAAIAELPLAADHAERLLADIQAKLHKRMASAKIQVMQEYNRELSRILYAFSCFEKDVDYHADTDCYTIALRFANNESEYVLSKIRFLGKRVKIVDGKLLQRRMYESATKALQLYGATE</sequence>
<gene>
    <name evidence="2" type="ORF">PAECIP111893_01391</name>
</gene>
<evidence type="ECO:0000313" key="2">
    <source>
        <dbReference type="EMBL" id="CAH1200475.1"/>
    </source>
</evidence>
<dbReference type="EMBL" id="CAKMMF010000006">
    <property type="protein sequence ID" value="CAH1200475.1"/>
    <property type="molecule type" value="Genomic_DNA"/>
</dbReference>
<evidence type="ECO:0000259" key="1">
    <source>
        <dbReference type="Pfam" id="PF13280"/>
    </source>
</evidence>
<evidence type="ECO:0000313" key="3">
    <source>
        <dbReference type="Proteomes" id="UP000838686"/>
    </source>
</evidence>
<dbReference type="InterPro" id="IPR026881">
    <property type="entry name" value="WYL_dom"/>
</dbReference>
<proteinExistence type="predicted"/>
<dbReference type="PROSITE" id="PS52050">
    <property type="entry name" value="WYL"/>
    <property type="match status" value="1"/>
</dbReference>
<reference evidence="2" key="1">
    <citation type="submission" date="2022-01" db="EMBL/GenBank/DDBJ databases">
        <authorList>
            <person name="Criscuolo A."/>
        </authorList>
    </citation>
    <scope>NUCLEOTIDE SEQUENCE</scope>
    <source>
        <strain evidence="2">CIP111893</strain>
    </source>
</reference>
<accession>A0ABM9C0U7</accession>
<organism evidence="2 3">
    <name type="scientific">Paenibacillus plantiphilus</name>
    <dbReference type="NCBI Taxonomy" id="2905650"/>
    <lineage>
        <taxon>Bacteria</taxon>
        <taxon>Bacillati</taxon>
        <taxon>Bacillota</taxon>
        <taxon>Bacilli</taxon>
        <taxon>Bacillales</taxon>
        <taxon>Paenibacillaceae</taxon>
        <taxon>Paenibacillus</taxon>
    </lineage>
</organism>